<accession>A0A8H5BBX1</accession>
<protein>
    <submittedName>
        <fullName evidence="2">Uncharacterized protein</fullName>
    </submittedName>
</protein>
<gene>
    <name evidence="2" type="ORF">D9611_010708</name>
</gene>
<comment type="caution">
    <text evidence="2">The sequence shown here is derived from an EMBL/GenBank/DDBJ whole genome shotgun (WGS) entry which is preliminary data.</text>
</comment>
<sequence>MTRKKRPRPATTLVEEQVVLPSPRYEEGPSTKSNLGVGVPKYVSFRKGVNHDWRYYSGTGPPIGAGRLADLYYDKGSKETWICDEQGVWGVPDEAIDAEGCPTQRFPSTTAKDGYVSEIVYWGGKWIALQAFKRIQHYSQLASTTGTSLSVSNPSATGQTSSDTSHSKHISLIPTFVPPVSISAIMMPRTQGGIGQAPVASAAASSKKRHKTDGVQNKPLPESANPATTKKKTHSGKLSAEGEKRRQTRKVERLKAKQGAKFDASFVFRPAVGIICPPDASLPNLEDIPTAISVGTSLNGSDDTLSAPAPLFIGCAGA</sequence>
<dbReference type="Proteomes" id="UP000541558">
    <property type="component" value="Unassembled WGS sequence"/>
</dbReference>
<dbReference type="AlphaFoldDB" id="A0A8H5BBX1"/>
<feature type="compositionally biased region" description="Polar residues" evidence="1">
    <location>
        <begin position="146"/>
        <end position="164"/>
    </location>
</feature>
<keyword evidence="3" id="KW-1185">Reference proteome</keyword>
<feature type="compositionally biased region" description="Basic and acidic residues" evidence="1">
    <location>
        <begin position="240"/>
        <end position="255"/>
    </location>
</feature>
<proteinExistence type="predicted"/>
<name>A0A8H5BBX1_9AGAR</name>
<evidence type="ECO:0000256" key="1">
    <source>
        <dbReference type="SAM" id="MobiDB-lite"/>
    </source>
</evidence>
<dbReference type="OrthoDB" id="10427563at2759"/>
<organism evidence="2 3">
    <name type="scientific">Ephemerocybe angulata</name>
    <dbReference type="NCBI Taxonomy" id="980116"/>
    <lineage>
        <taxon>Eukaryota</taxon>
        <taxon>Fungi</taxon>
        <taxon>Dikarya</taxon>
        <taxon>Basidiomycota</taxon>
        <taxon>Agaricomycotina</taxon>
        <taxon>Agaricomycetes</taxon>
        <taxon>Agaricomycetidae</taxon>
        <taxon>Agaricales</taxon>
        <taxon>Agaricineae</taxon>
        <taxon>Psathyrellaceae</taxon>
        <taxon>Ephemerocybe</taxon>
    </lineage>
</organism>
<feature type="region of interest" description="Disordered" evidence="1">
    <location>
        <begin position="193"/>
        <end position="256"/>
    </location>
</feature>
<dbReference type="EMBL" id="JAACJK010000169">
    <property type="protein sequence ID" value="KAF5320509.1"/>
    <property type="molecule type" value="Genomic_DNA"/>
</dbReference>
<reference evidence="2 3" key="1">
    <citation type="journal article" date="2020" name="ISME J.">
        <title>Uncovering the hidden diversity of litter-decomposition mechanisms in mushroom-forming fungi.</title>
        <authorList>
            <person name="Floudas D."/>
            <person name="Bentzer J."/>
            <person name="Ahren D."/>
            <person name="Johansson T."/>
            <person name="Persson P."/>
            <person name="Tunlid A."/>
        </authorList>
    </citation>
    <scope>NUCLEOTIDE SEQUENCE [LARGE SCALE GENOMIC DNA]</scope>
    <source>
        <strain evidence="2 3">CBS 175.51</strain>
    </source>
</reference>
<feature type="region of interest" description="Disordered" evidence="1">
    <location>
        <begin position="146"/>
        <end position="168"/>
    </location>
</feature>
<evidence type="ECO:0000313" key="2">
    <source>
        <dbReference type="EMBL" id="KAF5320509.1"/>
    </source>
</evidence>
<evidence type="ECO:0000313" key="3">
    <source>
        <dbReference type="Proteomes" id="UP000541558"/>
    </source>
</evidence>